<dbReference type="RefSeq" id="WP_006589309.1">
    <property type="nucleotide sequence ID" value="NZ_JH725076.1"/>
</dbReference>
<dbReference type="NCBIfam" id="NF003740">
    <property type="entry name" value="PRK05337.1"/>
    <property type="match status" value="1"/>
</dbReference>
<comment type="similarity">
    <text evidence="2">Belongs to the glycosyl hydrolase 3 family.</text>
</comment>
<dbReference type="EC" id="3.2.1.52" evidence="3"/>
<evidence type="ECO:0000256" key="4">
    <source>
        <dbReference type="ARBA" id="ARBA00022801"/>
    </source>
</evidence>
<dbReference type="AlphaFoldDB" id="J1J2R5"/>
<dbReference type="PATRIC" id="fig|1094552.3.peg.392"/>
<dbReference type="InterPro" id="IPR036962">
    <property type="entry name" value="Glyco_hydro_3_N_sf"/>
</dbReference>
<keyword evidence="8" id="KW-1185">Reference proteome</keyword>
<accession>J1J2R5</accession>
<protein>
    <recommendedName>
        <fullName evidence="3">beta-N-acetylhexosaminidase</fullName>
        <ecNumber evidence="3">3.2.1.52</ecNumber>
    </recommendedName>
</protein>
<dbReference type="Gene3D" id="3.20.20.300">
    <property type="entry name" value="Glycoside hydrolase, family 3, N-terminal domain"/>
    <property type="match status" value="1"/>
</dbReference>
<evidence type="ECO:0000313" key="8">
    <source>
        <dbReference type="Proteomes" id="UP000008748"/>
    </source>
</evidence>
<dbReference type="EMBL" id="AIMC01000001">
    <property type="protein sequence ID" value="EJF78387.1"/>
    <property type="molecule type" value="Genomic_DNA"/>
</dbReference>
<dbReference type="InterPro" id="IPR019800">
    <property type="entry name" value="Glyco_hydro_3_AS"/>
</dbReference>
<evidence type="ECO:0000256" key="2">
    <source>
        <dbReference type="ARBA" id="ARBA00005336"/>
    </source>
</evidence>
<keyword evidence="5" id="KW-0326">Glycosidase</keyword>
<sequence>MSEIKAMIVGISGVVLSDAEKAFIIEHKPWAFILFIRNIGSADNLKALTISLRELSGRNDVFIFIDQEGGRVQRLLPPLAPRYPAAATLGQLYKRDQEKGIRAAWVMSRLHAFDLIKFGINANCLPVLDIPIRGAHAVIGTRAYAKEKKTVTALGRAAAQGLIDGGILPVMKHIPGHGRAFSDTHFELAHINAPLDILEKYDFMPFKDLADLPAAMTAHVIYEAIDGKAPATLSKKVIENVIRKKIGFDGLLMSDDVSMKALSGLSLSKNFSDLTRKVFAAGCDIILHCNGNLQEMCMIARMTPFLKGKALKRAYSAYTKISQSDKSDEIALREEFSSLLNFV</sequence>
<dbReference type="SUPFAM" id="SSF51445">
    <property type="entry name" value="(Trans)glycosidases"/>
    <property type="match status" value="1"/>
</dbReference>
<dbReference type="PANTHER" id="PTHR30480:SF13">
    <property type="entry name" value="BETA-HEXOSAMINIDASE"/>
    <property type="match status" value="1"/>
</dbReference>
<dbReference type="InterPro" id="IPR050226">
    <property type="entry name" value="NagZ_Beta-hexosaminidase"/>
</dbReference>
<proteinExistence type="inferred from homology"/>
<dbReference type="GO" id="GO:0009254">
    <property type="term" value="P:peptidoglycan turnover"/>
    <property type="evidence" value="ECO:0007669"/>
    <property type="project" value="TreeGrafter"/>
</dbReference>
<dbReference type="PROSITE" id="PS00775">
    <property type="entry name" value="GLYCOSYL_HYDROL_F3"/>
    <property type="match status" value="1"/>
</dbReference>
<keyword evidence="4" id="KW-0378">Hydrolase</keyword>
<evidence type="ECO:0000256" key="3">
    <source>
        <dbReference type="ARBA" id="ARBA00012663"/>
    </source>
</evidence>
<dbReference type="Pfam" id="PF00933">
    <property type="entry name" value="Glyco_hydro_3"/>
    <property type="match status" value="1"/>
</dbReference>
<evidence type="ECO:0000313" key="7">
    <source>
        <dbReference type="EMBL" id="EJF78387.1"/>
    </source>
</evidence>
<gene>
    <name evidence="7" type="ORF">ME7_00378</name>
</gene>
<dbReference type="GO" id="GO:0004563">
    <property type="term" value="F:beta-N-acetylhexosaminidase activity"/>
    <property type="evidence" value="ECO:0007669"/>
    <property type="project" value="UniProtKB-EC"/>
</dbReference>
<name>J1J2R5_9HYPH</name>
<comment type="caution">
    <text evidence="7">The sequence shown here is derived from an EMBL/GenBank/DDBJ whole genome shotgun (WGS) entry which is preliminary data.</text>
</comment>
<reference evidence="7 8" key="1">
    <citation type="submission" date="2012-03" db="EMBL/GenBank/DDBJ databases">
        <title>The Genome Sequence of Bartonella birtlesii LL-WM9.</title>
        <authorList>
            <consortium name="The Broad Institute Genome Sequencing Platform"/>
            <consortium name="The Broad Institute Genome Sequencing Center for Infectious Disease"/>
            <person name="Feldgarden M."/>
            <person name="Kirby J."/>
            <person name="Kosoy M."/>
            <person name="Birtles R."/>
            <person name="Probert W.S."/>
            <person name="Chiaraviglio L."/>
            <person name="Young S.K."/>
            <person name="Zeng Q."/>
            <person name="Gargeya S."/>
            <person name="Fitzgerald M."/>
            <person name="Haas B."/>
            <person name="Abouelleil A."/>
            <person name="Alvarado L."/>
            <person name="Arachchi H.M."/>
            <person name="Berlin A."/>
            <person name="Chapman S.B."/>
            <person name="Gearin G."/>
            <person name="Goldberg J."/>
            <person name="Griggs A."/>
            <person name="Gujja S."/>
            <person name="Hansen M."/>
            <person name="Heiman D."/>
            <person name="Howarth C."/>
            <person name="Larimer J."/>
            <person name="Lui A."/>
            <person name="MacDonald P.J.P."/>
            <person name="McCowen C."/>
            <person name="Montmayeur A."/>
            <person name="Murphy C."/>
            <person name="Neiman D."/>
            <person name="Pearson M."/>
            <person name="Priest M."/>
            <person name="Roberts A."/>
            <person name="Saif S."/>
            <person name="Shea T."/>
            <person name="Sisk P."/>
            <person name="Stolte C."/>
            <person name="Sykes S."/>
            <person name="Wortman J."/>
            <person name="Nusbaum C."/>
            <person name="Birren B."/>
        </authorList>
    </citation>
    <scope>NUCLEOTIDE SEQUENCE [LARGE SCALE GENOMIC DNA]</scope>
    <source>
        <strain evidence="7 8">LL-WM9</strain>
    </source>
</reference>
<dbReference type="HOGENOM" id="CLU_008392_0_0_5"/>
<dbReference type="PANTHER" id="PTHR30480">
    <property type="entry name" value="BETA-HEXOSAMINIDASE-RELATED"/>
    <property type="match status" value="1"/>
</dbReference>
<dbReference type="Proteomes" id="UP000008748">
    <property type="component" value="Unassembled WGS sequence"/>
</dbReference>
<comment type="catalytic activity">
    <reaction evidence="1">
        <text>Hydrolysis of terminal non-reducing N-acetyl-D-hexosamine residues in N-acetyl-beta-D-hexosaminides.</text>
        <dbReference type="EC" id="3.2.1.52"/>
    </reaction>
</comment>
<organism evidence="7 8">
    <name type="scientific">Bartonella birtlesii LL-WM9</name>
    <dbReference type="NCBI Taxonomy" id="1094552"/>
    <lineage>
        <taxon>Bacteria</taxon>
        <taxon>Pseudomonadati</taxon>
        <taxon>Pseudomonadota</taxon>
        <taxon>Alphaproteobacteria</taxon>
        <taxon>Hyphomicrobiales</taxon>
        <taxon>Bartonellaceae</taxon>
        <taxon>Bartonella</taxon>
    </lineage>
</organism>
<evidence type="ECO:0000256" key="5">
    <source>
        <dbReference type="ARBA" id="ARBA00023295"/>
    </source>
</evidence>
<evidence type="ECO:0000259" key="6">
    <source>
        <dbReference type="Pfam" id="PF00933"/>
    </source>
</evidence>
<dbReference type="GO" id="GO:0005975">
    <property type="term" value="P:carbohydrate metabolic process"/>
    <property type="evidence" value="ECO:0007669"/>
    <property type="project" value="InterPro"/>
</dbReference>
<dbReference type="InterPro" id="IPR001764">
    <property type="entry name" value="Glyco_hydro_3_N"/>
</dbReference>
<feature type="domain" description="Glycoside hydrolase family 3 N-terminal" evidence="6">
    <location>
        <begin position="18"/>
        <end position="295"/>
    </location>
</feature>
<evidence type="ECO:0000256" key="1">
    <source>
        <dbReference type="ARBA" id="ARBA00001231"/>
    </source>
</evidence>
<dbReference type="InterPro" id="IPR017853">
    <property type="entry name" value="GH"/>
</dbReference>